<feature type="transmembrane region" description="Helical" evidence="14">
    <location>
        <begin position="12"/>
        <end position="33"/>
    </location>
</feature>
<evidence type="ECO:0000256" key="6">
    <source>
        <dbReference type="ARBA" id="ARBA00022679"/>
    </source>
</evidence>
<dbReference type="AlphaFoldDB" id="A0A345C3D5"/>
<sequence length="454" mass="52835">MIRMNLTRRIWLSFLSLLVLVGLSMIIIYPISIQGTLTEETYRIIEQQQRQLVNPFSEQFSPPDPDDALIDPSSRAVGHIFFADQVAAPGVGDEVPEELEEAYQEMFERALAQESETGRYEFTYQDSTVFYIVTRIDASEDGEVEEAYYISFMWDAYRDSMVNQLWENLVYLMLITSALSLLPVMWLTRYLRKPLRLLGNHFEQIAKRNWKEPFHWEGDEDFQKLSDQFELMRQNLIRYDSAQKTFMQHASHELKTPITVVKTYAQSVKDGVLPKNTVEESMDVILQESDRMDKRVKDMLYFTKLGNLKKDTINLEALSFGALAYELEERYRLQRDDLDFIVEGAAIRFQGDPDHIQILLENLIENALRYAKSTIWIRAEEADQYVTLIVENDGKAISEEDMETMFEPFRKGNKGQFGLGLAIVKQITELHRGHHGVFNVNGRVSFQMTLPRRT</sequence>
<keyword evidence="9 17" id="KW-0418">Kinase</keyword>
<dbReference type="SMART" id="SM00388">
    <property type="entry name" value="HisKA"/>
    <property type="match status" value="1"/>
</dbReference>
<evidence type="ECO:0000313" key="18">
    <source>
        <dbReference type="Proteomes" id="UP000252100"/>
    </source>
</evidence>
<dbReference type="PANTHER" id="PTHR45528">
    <property type="entry name" value="SENSOR HISTIDINE KINASE CPXA"/>
    <property type="match status" value="1"/>
</dbReference>
<dbReference type="PROSITE" id="PS50109">
    <property type="entry name" value="HIS_KIN"/>
    <property type="match status" value="1"/>
</dbReference>
<keyword evidence="5" id="KW-0597">Phosphoprotein</keyword>
<keyword evidence="6" id="KW-0808">Transferase</keyword>
<dbReference type="InterPro" id="IPR050398">
    <property type="entry name" value="HssS/ArlS-like"/>
</dbReference>
<evidence type="ECO:0000256" key="13">
    <source>
        <dbReference type="ARBA" id="ARBA00023136"/>
    </source>
</evidence>
<evidence type="ECO:0000256" key="10">
    <source>
        <dbReference type="ARBA" id="ARBA00022840"/>
    </source>
</evidence>
<dbReference type="PRINTS" id="PR00344">
    <property type="entry name" value="BCTRLSENSOR"/>
</dbReference>
<dbReference type="PROSITE" id="PS50885">
    <property type="entry name" value="HAMP"/>
    <property type="match status" value="1"/>
</dbReference>
<evidence type="ECO:0000256" key="11">
    <source>
        <dbReference type="ARBA" id="ARBA00022989"/>
    </source>
</evidence>
<dbReference type="InterPro" id="IPR003660">
    <property type="entry name" value="HAMP_dom"/>
</dbReference>
<dbReference type="Proteomes" id="UP000252100">
    <property type="component" value="Chromosome"/>
</dbReference>
<evidence type="ECO:0000256" key="12">
    <source>
        <dbReference type="ARBA" id="ARBA00023012"/>
    </source>
</evidence>
<dbReference type="SUPFAM" id="SSF55874">
    <property type="entry name" value="ATPase domain of HSP90 chaperone/DNA topoisomerase II/histidine kinase"/>
    <property type="match status" value="1"/>
</dbReference>
<proteinExistence type="predicted"/>
<keyword evidence="13 14" id="KW-0472">Membrane</keyword>
<keyword evidence="12" id="KW-0902">Two-component regulatory system</keyword>
<evidence type="ECO:0000256" key="5">
    <source>
        <dbReference type="ARBA" id="ARBA00022553"/>
    </source>
</evidence>
<evidence type="ECO:0000256" key="2">
    <source>
        <dbReference type="ARBA" id="ARBA00004651"/>
    </source>
</evidence>
<dbReference type="Pfam" id="PF02518">
    <property type="entry name" value="HATPase_c"/>
    <property type="match status" value="1"/>
</dbReference>
<evidence type="ECO:0000259" key="16">
    <source>
        <dbReference type="PROSITE" id="PS50885"/>
    </source>
</evidence>
<dbReference type="CDD" id="cd00075">
    <property type="entry name" value="HATPase"/>
    <property type="match status" value="1"/>
</dbReference>
<accession>A0A345C3D5</accession>
<dbReference type="EC" id="2.7.13.3" evidence="3"/>
<evidence type="ECO:0000256" key="4">
    <source>
        <dbReference type="ARBA" id="ARBA00022475"/>
    </source>
</evidence>
<dbReference type="Gene3D" id="1.10.287.130">
    <property type="match status" value="1"/>
</dbReference>
<dbReference type="GO" id="GO:0005524">
    <property type="term" value="F:ATP binding"/>
    <property type="evidence" value="ECO:0007669"/>
    <property type="project" value="UniProtKB-KW"/>
</dbReference>
<dbReference type="GO" id="GO:0005886">
    <property type="term" value="C:plasma membrane"/>
    <property type="evidence" value="ECO:0007669"/>
    <property type="project" value="UniProtKB-SubCell"/>
</dbReference>
<protein>
    <recommendedName>
        <fullName evidence="3">histidine kinase</fullName>
        <ecNumber evidence="3">2.7.13.3</ecNumber>
    </recommendedName>
</protein>
<keyword evidence="7 14" id="KW-0812">Transmembrane</keyword>
<dbReference type="InterPro" id="IPR036890">
    <property type="entry name" value="HATPase_C_sf"/>
</dbReference>
<dbReference type="OrthoDB" id="9780718at2"/>
<dbReference type="SUPFAM" id="SSF47384">
    <property type="entry name" value="Homodimeric domain of signal transducing histidine kinase"/>
    <property type="match status" value="1"/>
</dbReference>
<evidence type="ECO:0000256" key="1">
    <source>
        <dbReference type="ARBA" id="ARBA00000085"/>
    </source>
</evidence>
<organism evidence="17 18">
    <name type="scientific">Salicibibacter kimchii</name>
    <dbReference type="NCBI Taxonomy" id="2099786"/>
    <lineage>
        <taxon>Bacteria</taxon>
        <taxon>Bacillati</taxon>
        <taxon>Bacillota</taxon>
        <taxon>Bacilli</taxon>
        <taxon>Bacillales</taxon>
        <taxon>Bacillaceae</taxon>
        <taxon>Salicibibacter</taxon>
    </lineage>
</organism>
<comment type="catalytic activity">
    <reaction evidence="1">
        <text>ATP + protein L-histidine = ADP + protein N-phospho-L-histidine.</text>
        <dbReference type="EC" id="2.7.13.3"/>
    </reaction>
</comment>
<dbReference type="InterPro" id="IPR003594">
    <property type="entry name" value="HATPase_dom"/>
</dbReference>
<evidence type="ECO:0000259" key="15">
    <source>
        <dbReference type="PROSITE" id="PS50109"/>
    </source>
</evidence>
<dbReference type="InterPro" id="IPR036097">
    <property type="entry name" value="HisK_dim/P_sf"/>
</dbReference>
<evidence type="ECO:0000256" key="9">
    <source>
        <dbReference type="ARBA" id="ARBA00022777"/>
    </source>
</evidence>
<dbReference type="KEGG" id="rue:DT065_18230"/>
<dbReference type="EMBL" id="CP031092">
    <property type="protein sequence ID" value="AXF57716.1"/>
    <property type="molecule type" value="Genomic_DNA"/>
</dbReference>
<gene>
    <name evidence="17" type="ORF">DT065_18230</name>
</gene>
<feature type="domain" description="HAMP" evidence="16">
    <location>
        <begin position="189"/>
        <end position="241"/>
    </location>
</feature>
<feature type="domain" description="Histidine kinase" evidence="15">
    <location>
        <begin position="249"/>
        <end position="454"/>
    </location>
</feature>
<dbReference type="RefSeq" id="WP_114375789.1">
    <property type="nucleotide sequence ID" value="NZ_CP031092.1"/>
</dbReference>
<dbReference type="Pfam" id="PF00512">
    <property type="entry name" value="HisKA"/>
    <property type="match status" value="1"/>
</dbReference>
<keyword evidence="10" id="KW-0067">ATP-binding</keyword>
<keyword evidence="8" id="KW-0547">Nucleotide-binding</keyword>
<dbReference type="InterPro" id="IPR004358">
    <property type="entry name" value="Sig_transdc_His_kin-like_C"/>
</dbReference>
<dbReference type="CDD" id="cd00082">
    <property type="entry name" value="HisKA"/>
    <property type="match status" value="1"/>
</dbReference>
<dbReference type="SMART" id="SM00387">
    <property type="entry name" value="HATPase_c"/>
    <property type="match status" value="1"/>
</dbReference>
<keyword evidence="18" id="KW-1185">Reference proteome</keyword>
<dbReference type="SUPFAM" id="SSF158472">
    <property type="entry name" value="HAMP domain-like"/>
    <property type="match status" value="1"/>
</dbReference>
<evidence type="ECO:0000256" key="8">
    <source>
        <dbReference type="ARBA" id="ARBA00022741"/>
    </source>
</evidence>
<evidence type="ECO:0000256" key="14">
    <source>
        <dbReference type="SAM" id="Phobius"/>
    </source>
</evidence>
<evidence type="ECO:0000313" key="17">
    <source>
        <dbReference type="EMBL" id="AXF57716.1"/>
    </source>
</evidence>
<dbReference type="PANTHER" id="PTHR45528:SF1">
    <property type="entry name" value="SENSOR HISTIDINE KINASE CPXA"/>
    <property type="match status" value="1"/>
</dbReference>
<dbReference type="GO" id="GO:0000155">
    <property type="term" value="F:phosphorelay sensor kinase activity"/>
    <property type="evidence" value="ECO:0007669"/>
    <property type="project" value="InterPro"/>
</dbReference>
<dbReference type="Gene3D" id="6.10.340.10">
    <property type="match status" value="1"/>
</dbReference>
<reference evidence="17 18" key="1">
    <citation type="journal article" date="2018" name="J. Microbiol.">
        <title>Salicibibacter kimchii gen. nov., sp. nov., a moderately halophilic and alkalitolerant bacterium in the family Bacillaceae, isolated from kimchi.</title>
        <authorList>
            <person name="Jang J.Y."/>
            <person name="Oh Y.J."/>
            <person name="Lim S.K."/>
            <person name="Park H.K."/>
            <person name="Lee C."/>
            <person name="Kim J.Y."/>
            <person name="Lee M.A."/>
            <person name="Choi H.J."/>
        </authorList>
    </citation>
    <scope>NUCLEOTIDE SEQUENCE [LARGE SCALE GENOMIC DNA]</scope>
    <source>
        <strain evidence="17 18">NKC1-1</strain>
    </source>
</reference>
<keyword evidence="11 14" id="KW-1133">Transmembrane helix</keyword>
<evidence type="ECO:0000256" key="7">
    <source>
        <dbReference type="ARBA" id="ARBA00022692"/>
    </source>
</evidence>
<dbReference type="Gene3D" id="3.30.565.10">
    <property type="entry name" value="Histidine kinase-like ATPase, C-terminal domain"/>
    <property type="match status" value="1"/>
</dbReference>
<feature type="transmembrane region" description="Helical" evidence="14">
    <location>
        <begin position="169"/>
        <end position="188"/>
    </location>
</feature>
<dbReference type="InterPro" id="IPR005467">
    <property type="entry name" value="His_kinase_dom"/>
</dbReference>
<comment type="subcellular location">
    <subcellularLocation>
        <location evidence="2">Cell membrane</location>
        <topology evidence="2">Multi-pass membrane protein</topology>
    </subcellularLocation>
</comment>
<name>A0A345C3D5_9BACI</name>
<dbReference type="InterPro" id="IPR003661">
    <property type="entry name" value="HisK_dim/P_dom"/>
</dbReference>
<evidence type="ECO:0000256" key="3">
    <source>
        <dbReference type="ARBA" id="ARBA00012438"/>
    </source>
</evidence>
<keyword evidence="4" id="KW-1003">Cell membrane</keyword>